<dbReference type="Proteomes" id="UP000015105">
    <property type="component" value="Chromosome 3D"/>
</dbReference>
<feature type="compositionally biased region" description="Basic and acidic residues" evidence="1">
    <location>
        <begin position="45"/>
        <end position="54"/>
    </location>
</feature>
<feature type="region of interest" description="Disordered" evidence="1">
    <location>
        <begin position="1"/>
        <end position="54"/>
    </location>
</feature>
<accession>A0A453GD30</accession>
<proteinExistence type="predicted"/>
<reference evidence="2" key="4">
    <citation type="submission" date="2019-03" db="UniProtKB">
        <authorList>
            <consortium name="EnsemblPlants"/>
        </authorList>
    </citation>
    <scope>IDENTIFICATION</scope>
</reference>
<name>A0A453GD30_AEGTS</name>
<dbReference type="Gramene" id="AET3Gv20967200.4">
    <property type="protein sequence ID" value="AET3Gv20967200.4"/>
    <property type="gene ID" value="AET3Gv20967200"/>
</dbReference>
<reference evidence="3" key="1">
    <citation type="journal article" date="2014" name="Science">
        <title>Ancient hybridizations among the ancestral genomes of bread wheat.</title>
        <authorList>
            <consortium name="International Wheat Genome Sequencing Consortium,"/>
            <person name="Marcussen T."/>
            <person name="Sandve S.R."/>
            <person name="Heier L."/>
            <person name="Spannagl M."/>
            <person name="Pfeifer M."/>
            <person name="Jakobsen K.S."/>
            <person name="Wulff B.B."/>
            <person name="Steuernagel B."/>
            <person name="Mayer K.F."/>
            <person name="Olsen O.A."/>
        </authorList>
    </citation>
    <scope>NUCLEOTIDE SEQUENCE [LARGE SCALE GENOMIC DNA]</scope>
    <source>
        <strain evidence="3">cv. AL8/78</strain>
    </source>
</reference>
<reference evidence="3" key="2">
    <citation type="journal article" date="2017" name="Nat. Plants">
        <title>The Aegilops tauschii genome reveals multiple impacts of transposons.</title>
        <authorList>
            <person name="Zhao G."/>
            <person name="Zou C."/>
            <person name="Li K."/>
            <person name="Wang K."/>
            <person name="Li T."/>
            <person name="Gao L."/>
            <person name="Zhang X."/>
            <person name="Wang H."/>
            <person name="Yang Z."/>
            <person name="Liu X."/>
            <person name="Jiang W."/>
            <person name="Mao L."/>
            <person name="Kong X."/>
            <person name="Jiao Y."/>
            <person name="Jia J."/>
        </authorList>
    </citation>
    <scope>NUCLEOTIDE SEQUENCE [LARGE SCALE GENOMIC DNA]</scope>
    <source>
        <strain evidence="3">cv. AL8/78</strain>
    </source>
</reference>
<dbReference type="Gramene" id="AET3Gv20967200.17">
    <property type="protein sequence ID" value="AET3Gv20967200.17"/>
    <property type="gene ID" value="AET3Gv20967200"/>
</dbReference>
<evidence type="ECO:0000313" key="2">
    <source>
        <dbReference type="EnsemblPlants" id="AET3Gv20967200.4"/>
    </source>
</evidence>
<keyword evidence="3" id="KW-1185">Reference proteome</keyword>
<reference evidence="2" key="5">
    <citation type="journal article" date="2021" name="G3 (Bethesda)">
        <title>Aegilops tauschii genome assembly Aet v5.0 features greater sequence contiguity and improved annotation.</title>
        <authorList>
            <person name="Wang L."/>
            <person name="Zhu T."/>
            <person name="Rodriguez J.C."/>
            <person name="Deal K.R."/>
            <person name="Dubcovsky J."/>
            <person name="McGuire P.E."/>
            <person name="Lux T."/>
            <person name="Spannagl M."/>
            <person name="Mayer K.F.X."/>
            <person name="Baldrich P."/>
            <person name="Meyers B.C."/>
            <person name="Huo N."/>
            <person name="Gu Y.Q."/>
            <person name="Zhou H."/>
            <person name="Devos K.M."/>
            <person name="Bennetzen J.L."/>
            <person name="Unver T."/>
            <person name="Budak H."/>
            <person name="Gulick P.J."/>
            <person name="Galiba G."/>
            <person name="Kalapos B."/>
            <person name="Nelson D.R."/>
            <person name="Li P."/>
            <person name="You F.M."/>
            <person name="Luo M.C."/>
            <person name="Dvorak J."/>
        </authorList>
    </citation>
    <scope>NUCLEOTIDE SEQUENCE [LARGE SCALE GENOMIC DNA]</scope>
    <source>
        <strain evidence="2">cv. AL8/78</strain>
    </source>
</reference>
<dbReference type="AlphaFoldDB" id="A0A453GD30"/>
<evidence type="ECO:0000313" key="3">
    <source>
        <dbReference type="Proteomes" id="UP000015105"/>
    </source>
</evidence>
<protein>
    <submittedName>
        <fullName evidence="2">Uncharacterized protein</fullName>
    </submittedName>
</protein>
<organism evidence="2 3">
    <name type="scientific">Aegilops tauschii subsp. strangulata</name>
    <name type="common">Goatgrass</name>
    <dbReference type="NCBI Taxonomy" id="200361"/>
    <lineage>
        <taxon>Eukaryota</taxon>
        <taxon>Viridiplantae</taxon>
        <taxon>Streptophyta</taxon>
        <taxon>Embryophyta</taxon>
        <taxon>Tracheophyta</taxon>
        <taxon>Spermatophyta</taxon>
        <taxon>Magnoliopsida</taxon>
        <taxon>Liliopsida</taxon>
        <taxon>Poales</taxon>
        <taxon>Poaceae</taxon>
        <taxon>BOP clade</taxon>
        <taxon>Pooideae</taxon>
        <taxon>Triticodae</taxon>
        <taxon>Triticeae</taxon>
        <taxon>Triticinae</taxon>
        <taxon>Aegilops</taxon>
    </lineage>
</organism>
<reference evidence="2" key="3">
    <citation type="journal article" date="2017" name="Nature">
        <title>Genome sequence of the progenitor of the wheat D genome Aegilops tauschii.</title>
        <authorList>
            <person name="Luo M.C."/>
            <person name="Gu Y.Q."/>
            <person name="Puiu D."/>
            <person name="Wang H."/>
            <person name="Twardziok S.O."/>
            <person name="Deal K.R."/>
            <person name="Huo N."/>
            <person name="Zhu T."/>
            <person name="Wang L."/>
            <person name="Wang Y."/>
            <person name="McGuire P.E."/>
            <person name="Liu S."/>
            <person name="Long H."/>
            <person name="Ramasamy R.K."/>
            <person name="Rodriguez J.C."/>
            <person name="Van S.L."/>
            <person name="Yuan L."/>
            <person name="Wang Z."/>
            <person name="Xia Z."/>
            <person name="Xiao L."/>
            <person name="Anderson O.D."/>
            <person name="Ouyang S."/>
            <person name="Liang Y."/>
            <person name="Zimin A.V."/>
            <person name="Pertea G."/>
            <person name="Qi P."/>
            <person name="Bennetzen J.L."/>
            <person name="Dai X."/>
            <person name="Dawson M.W."/>
            <person name="Muller H.G."/>
            <person name="Kugler K."/>
            <person name="Rivarola-Duarte L."/>
            <person name="Spannagl M."/>
            <person name="Mayer K.F.X."/>
            <person name="Lu F.H."/>
            <person name="Bevan M.W."/>
            <person name="Leroy P."/>
            <person name="Li P."/>
            <person name="You F.M."/>
            <person name="Sun Q."/>
            <person name="Liu Z."/>
            <person name="Lyons E."/>
            <person name="Wicker T."/>
            <person name="Salzberg S.L."/>
            <person name="Devos K.M."/>
            <person name="Dvorak J."/>
        </authorList>
    </citation>
    <scope>NUCLEOTIDE SEQUENCE [LARGE SCALE GENOMIC DNA]</scope>
    <source>
        <strain evidence="2">cv. AL8/78</strain>
    </source>
</reference>
<feature type="region of interest" description="Disordered" evidence="1">
    <location>
        <begin position="89"/>
        <end position="119"/>
    </location>
</feature>
<dbReference type="EnsemblPlants" id="AET3Gv20967200.17">
    <property type="protein sequence ID" value="AET3Gv20967200.17"/>
    <property type="gene ID" value="AET3Gv20967200"/>
</dbReference>
<dbReference type="EnsemblPlants" id="AET3Gv20967200.4">
    <property type="protein sequence ID" value="AET3Gv20967200.4"/>
    <property type="gene ID" value="AET3Gv20967200"/>
</dbReference>
<evidence type="ECO:0000256" key="1">
    <source>
        <dbReference type="SAM" id="MobiDB-lite"/>
    </source>
</evidence>
<sequence>MCAPPRARASLLHPSAASLMTLPTPPPPLRPCRPGKGGKQWGGEENERYKSSRDTRCRWTTTDEGWRRDRCGGCDGRLGFKWGLHVAAETPTTSRTTRGVRGQGCSHPRRAHPANKEKE</sequence>